<keyword evidence="3" id="KW-1185">Reference proteome</keyword>
<dbReference type="EMBL" id="CP062310">
    <property type="protein sequence ID" value="QOJ79085.1"/>
    <property type="molecule type" value="Genomic_DNA"/>
</dbReference>
<feature type="transmembrane region" description="Helical" evidence="1">
    <location>
        <begin position="97"/>
        <end position="119"/>
    </location>
</feature>
<evidence type="ECO:0000313" key="3">
    <source>
        <dbReference type="Proteomes" id="UP000594121"/>
    </source>
</evidence>
<keyword evidence="1" id="KW-0472">Membrane</keyword>
<feature type="transmembrane region" description="Helical" evidence="1">
    <location>
        <begin position="173"/>
        <end position="197"/>
    </location>
</feature>
<keyword evidence="1" id="KW-1133">Transmembrane helix</keyword>
<sequence length="267" mass="28650">MAEVYFDVLRHKRETVSMFMAMFFLWSALAGEVGVSGLEATAWLLLGVAAGVLLHESIHIATLRAVGVREVEIKPFYSKWVLGVYVKSHGRFNFKEFAAVALAPLFTLTPLSLVAARLTAEPVRLAFIGAGLVNTAGASGDVLLTAVAASVGGSRIFDRGTAVEIRGCCINPYVLLPIVFVDYLVWALIGVSIPAYFASLAASGSGGLYLGPLPLVRVVVEATETSRTIRTVVEPAFYRLVYGSALALASALTALRWKKRVLNMLSK</sequence>
<accession>A0A7L9FJW2</accession>
<dbReference type="AlphaFoldDB" id="A0A7L9FJW2"/>
<name>A0A7L9FJW2_9CREN</name>
<dbReference type="InParanoid" id="A0A7L9FJW2"/>
<dbReference type="Proteomes" id="UP000594121">
    <property type="component" value="Chromosome"/>
</dbReference>
<gene>
    <name evidence="2" type="ORF">IG193_01055</name>
</gene>
<dbReference type="KEGG" id="thel:IG193_01055"/>
<feature type="transmembrane region" description="Helical" evidence="1">
    <location>
        <begin position="125"/>
        <end position="152"/>
    </location>
</feature>
<feature type="transmembrane region" description="Helical" evidence="1">
    <location>
        <begin position="236"/>
        <end position="257"/>
    </location>
</feature>
<keyword evidence="1" id="KW-0812">Transmembrane</keyword>
<dbReference type="InterPro" id="IPR021683">
    <property type="entry name" value="DUF3267"/>
</dbReference>
<dbReference type="RefSeq" id="WP_192819057.1">
    <property type="nucleotide sequence ID" value="NZ_CP062310.1"/>
</dbReference>
<evidence type="ECO:0000313" key="2">
    <source>
        <dbReference type="EMBL" id="QOJ79085.1"/>
    </source>
</evidence>
<proteinExistence type="predicted"/>
<dbReference type="Pfam" id="PF11667">
    <property type="entry name" value="DUF3267"/>
    <property type="match status" value="1"/>
</dbReference>
<organism evidence="2 3">
    <name type="scientific">Infirmifilum lucidum</name>
    <dbReference type="NCBI Taxonomy" id="2776706"/>
    <lineage>
        <taxon>Archaea</taxon>
        <taxon>Thermoproteota</taxon>
        <taxon>Thermoprotei</taxon>
        <taxon>Thermofilales</taxon>
        <taxon>Thermofilaceae</taxon>
        <taxon>Infirmifilum</taxon>
    </lineage>
</organism>
<protein>
    <submittedName>
        <fullName evidence="2">DUF3267 domain-containing protein</fullName>
    </submittedName>
</protein>
<evidence type="ECO:0000256" key="1">
    <source>
        <dbReference type="SAM" id="Phobius"/>
    </source>
</evidence>
<dbReference type="GeneID" id="59148441"/>
<reference evidence="2 3" key="1">
    <citation type="submission" date="2020-10" db="EMBL/GenBank/DDBJ databases">
        <title>Thermofilum lucidum 3507LT sp. nov. a novel member of Thermofilaceae family isolated from Chile hot spring, and proposal of description order Thermofilales.</title>
        <authorList>
            <person name="Zayulina K.S."/>
            <person name="Elcheninov A.G."/>
            <person name="Toshchakov S.V."/>
            <person name="Kublanov I.V."/>
        </authorList>
    </citation>
    <scope>NUCLEOTIDE SEQUENCE [LARGE SCALE GENOMIC DNA]</scope>
    <source>
        <strain evidence="2 3">3507LT</strain>
    </source>
</reference>